<reference evidence="1 2" key="1">
    <citation type="submission" date="2020-09" db="EMBL/GenBank/DDBJ databases">
        <title>De no assembly of potato wild relative species, Solanum commersonii.</title>
        <authorList>
            <person name="Cho K."/>
        </authorList>
    </citation>
    <scope>NUCLEOTIDE SEQUENCE [LARGE SCALE GENOMIC DNA]</scope>
    <source>
        <strain evidence="1">LZ3.2</strain>
        <tissue evidence="1">Leaf</tissue>
    </source>
</reference>
<dbReference type="EMBL" id="JACXVP010000001">
    <property type="protein sequence ID" value="KAG5630449.1"/>
    <property type="molecule type" value="Genomic_DNA"/>
</dbReference>
<proteinExistence type="predicted"/>
<organism evidence="1 2">
    <name type="scientific">Solanum commersonii</name>
    <name type="common">Commerson's wild potato</name>
    <name type="synonym">Commerson's nightshade</name>
    <dbReference type="NCBI Taxonomy" id="4109"/>
    <lineage>
        <taxon>Eukaryota</taxon>
        <taxon>Viridiplantae</taxon>
        <taxon>Streptophyta</taxon>
        <taxon>Embryophyta</taxon>
        <taxon>Tracheophyta</taxon>
        <taxon>Spermatophyta</taxon>
        <taxon>Magnoliopsida</taxon>
        <taxon>eudicotyledons</taxon>
        <taxon>Gunneridae</taxon>
        <taxon>Pentapetalae</taxon>
        <taxon>asterids</taxon>
        <taxon>lamiids</taxon>
        <taxon>Solanales</taxon>
        <taxon>Solanaceae</taxon>
        <taxon>Solanoideae</taxon>
        <taxon>Solaneae</taxon>
        <taxon>Solanum</taxon>
    </lineage>
</organism>
<gene>
    <name evidence="1" type="ORF">H5410_002166</name>
</gene>
<comment type="caution">
    <text evidence="1">The sequence shown here is derived from an EMBL/GenBank/DDBJ whole genome shotgun (WGS) entry which is preliminary data.</text>
</comment>
<evidence type="ECO:0000313" key="2">
    <source>
        <dbReference type="Proteomes" id="UP000824120"/>
    </source>
</evidence>
<dbReference type="PANTHER" id="PTHR33180">
    <property type="entry name" value="PHOTOSYSTEM II CP43 REACTION CENTER PROTEIN"/>
    <property type="match status" value="1"/>
</dbReference>
<name>A0A9J6B176_SOLCO</name>
<keyword evidence="2" id="KW-1185">Reference proteome</keyword>
<accession>A0A9J6B176</accession>
<protein>
    <submittedName>
        <fullName evidence="1">Uncharacterized protein</fullName>
    </submittedName>
</protein>
<evidence type="ECO:0000313" key="1">
    <source>
        <dbReference type="EMBL" id="KAG5630449.1"/>
    </source>
</evidence>
<dbReference type="Proteomes" id="UP000824120">
    <property type="component" value="Chromosome 1"/>
</dbReference>
<sequence>MGWEFYTTYDDLVPKSKKKVSKVRSMKSVMVQGKEVWCNKEYINTILDRALHSSYHYEGLAIAKSLEELKGWMAPMISDTNPRTSLFCTILRHHALEISYLRGSLTWPYH</sequence>
<dbReference type="PANTHER" id="PTHR33180:SF31">
    <property type="entry name" value="POLYPROTEIN PROTEIN"/>
    <property type="match status" value="1"/>
</dbReference>
<dbReference type="AlphaFoldDB" id="A0A9J6B176"/>